<organism evidence="2 3">
    <name type="scientific">Virgibacillus chiguensis</name>
    <dbReference type="NCBI Taxonomy" id="411959"/>
    <lineage>
        <taxon>Bacteria</taxon>
        <taxon>Bacillati</taxon>
        <taxon>Bacillota</taxon>
        <taxon>Bacilli</taxon>
        <taxon>Bacillales</taxon>
        <taxon>Bacillaceae</taxon>
        <taxon>Virgibacillus</taxon>
    </lineage>
</organism>
<proteinExistence type="predicted"/>
<keyword evidence="3" id="KW-1185">Reference proteome</keyword>
<dbReference type="InterPro" id="IPR013653">
    <property type="entry name" value="GCN5-like_dom"/>
</dbReference>
<dbReference type="Pfam" id="PF08445">
    <property type="entry name" value="FR47"/>
    <property type="match status" value="1"/>
</dbReference>
<protein>
    <recommendedName>
        <fullName evidence="1">N-acetyltransferase domain-containing protein</fullName>
    </recommendedName>
</protein>
<dbReference type="Proteomes" id="UP000184079">
    <property type="component" value="Unassembled WGS sequence"/>
</dbReference>
<dbReference type="EMBL" id="FQXD01000005">
    <property type="protein sequence ID" value="SHH24030.1"/>
    <property type="molecule type" value="Genomic_DNA"/>
</dbReference>
<dbReference type="RefSeq" id="WP_073006919.1">
    <property type="nucleotide sequence ID" value="NZ_FQXD01000005.1"/>
</dbReference>
<dbReference type="InterPro" id="IPR016181">
    <property type="entry name" value="Acyl_CoA_acyltransferase"/>
</dbReference>
<sequence>MKVQFAKSVEAYVELVEKKLLKKEACNNLILGILERLKQNNEGAYYLGWVEKDKELLFPFMQTAPNNWVLPDLGQFVGEEVIRAAVKQIWDQGMEVPGVIGPEQYATIFAKEWEDITGNQPVVHMQEWIYQLDAVNQVQQDGELVIAQEKDLSLLIHWLQQFGEEAGEKITEKQAEAIARRNINQHSAFLWQVGKHYVSMANRSRTTKNGATINAVFTPDQHKEKGYATSLVAALSQQLLDSGYQFCSLYTDTSNPISNHVYQKIGYYKVGSAIVYSF</sequence>
<gene>
    <name evidence="2" type="ORF">SAMN05421807_105106</name>
</gene>
<dbReference type="InterPro" id="IPR000182">
    <property type="entry name" value="GNAT_dom"/>
</dbReference>
<evidence type="ECO:0000313" key="3">
    <source>
        <dbReference type="Proteomes" id="UP000184079"/>
    </source>
</evidence>
<evidence type="ECO:0000259" key="1">
    <source>
        <dbReference type="PROSITE" id="PS51186"/>
    </source>
</evidence>
<dbReference type="OrthoDB" id="3174529at2"/>
<reference evidence="3" key="1">
    <citation type="submission" date="2016-11" db="EMBL/GenBank/DDBJ databases">
        <authorList>
            <person name="Varghese N."/>
            <person name="Submissions S."/>
        </authorList>
    </citation>
    <scope>NUCLEOTIDE SEQUENCE [LARGE SCALE GENOMIC DNA]</scope>
    <source>
        <strain evidence="3">CGMCC 1.6496</strain>
    </source>
</reference>
<name>A0A1M5RD11_9BACI</name>
<dbReference type="AlphaFoldDB" id="A0A1M5RD11"/>
<dbReference type="GO" id="GO:0016747">
    <property type="term" value="F:acyltransferase activity, transferring groups other than amino-acyl groups"/>
    <property type="evidence" value="ECO:0007669"/>
    <property type="project" value="InterPro"/>
</dbReference>
<accession>A0A1M5RD11</accession>
<evidence type="ECO:0000313" key="2">
    <source>
        <dbReference type="EMBL" id="SHH24030.1"/>
    </source>
</evidence>
<dbReference type="SUPFAM" id="SSF55729">
    <property type="entry name" value="Acyl-CoA N-acyltransferases (Nat)"/>
    <property type="match status" value="1"/>
</dbReference>
<dbReference type="Gene3D" id="3.40.630.30">
    <property type="match status" value="1"/>
</dbReference>
<dbReference type="PROSITE" id="PS51186">
    <property type="entry name" value="GNAT"/>
    <property type="match status" value="1"/>
</dbReference>
<feature type="domain" description="N-acetyltransferase" evidence="1">
    <location>
        <begin position="142"/>
        <end position="278"/>
    </location>
</feature>